<dbReference type="InterPro" id="IPR032799">
    <property type="entry name" value="TAXi_C"/>
</dbReference>
<reference evidence="4 5" key="1">
    <citation type="submission" date="2021-05" db="EMBL/GenBank/DDBJ databases">
        <title>Genome Assembly of Synthetic Allotetraploid Brassica napus Reveals Homoeologous Exchanges between Subgenomes.</title>
        <authorList>
            <person name="Davis J.T."/>
        </authorList>
    </citation>
    <scope>NUCLEOTIDE SEQUENCE [LARGE SCALE GENOMIC DNA]</scope>
    <source>
        <strain evidence="5">cv. Da-Ae</strain>
        <tissue evidence="4">Seedling</tissue>
    </source>
</reference>
<keyword evidence="2" id="KW-0812">Transmembrane</keyword>
<dbReference type="PANTHER" id="PTHR47965">
    <property type="entry name" value="ASPARTYL PROTEASE-RELATED"/>
    <property type="match status" value="1"/>
</dbReference>
<keyword evidence="2" id="KW-0472">Membrane</keyword>
<proteinExistence type="inferred from homology"/>
<feature type="domain" description="Peptidase A1" evidence="3">
    <location>
        <begin position="635"/>
        <end position="969"/>
    </location>
</feature>
<evidence type="ECO:0000313" key="5">
    <source>
        <dbReference type="Proteomes" id="UP000824890"/>
    </source>
</evidence>
<keyword evidence="2" id="KW-1133">Transmembrane helix</keyword>
<keyword evidence="5" id="KW-1185">Reference proteome</keyword>
<evidence type="ECO:0000256" key="1">
    <source>
        <dbReference type="ARBA" id="ARBA00007447"/>
    </source>
</evidence>
<dbReference type="Proteomes" id="UP000824890">
    <property type="component" value="Unassembled WGS sequence"/>
</dbReference>
<evidence type="ECO:0000256" key="2">
    <source>
        <dbReference type="SAM" id="Phobius"/>
    </source>
</evidence>
<dbReference type="PROSITE" id="PS51767">
    <property type="entry name" value="PEPTIDASE_A1"/>
    <property type="match status" value="3"/>
</dbReference>
<gene>
    <name evidence="4" type="ORF">HID58_004644</name>
</gene>
<dbReference type="InterPro" id="IPR033121">
    <property type="entry name" value="PEPTIDASE_A1"/>
</dbReference>
<feature type="domain" description="Peptidase A1" evidence="3">
    <location>
        <begin position="230"/>
        <end position="578"/>
    </location>
</feature>
<accession>A0ABQ8E6C7</accession>
<dbReference type="InterPro" id="IPR021109">
    <property type="entry name" value="Peptidase_aspartic_dom_sf"/>
</dbReference>
<dbReference type="InterPro" id="IPR032861">
    <property type="entry name" value="TAXi_N"/>
</dbReference>
<dbReference type="Pfam" id="PF14543">
    <property type="entry name" value="TAXi_N"/>
    <property type="match status" value="3"/>
</dbReference>
<dbReference type="EMBL" id="JAGKQM010000002">
    <property type="protein sequence ID" value="KAH0937183.1"/>
    <property type="molecule type" value="Genomic_DNA"/>
</dbReference>
<organism evidence="4 5">
    <name type="scientific">Brassica napus</name>
    <name type="common">Rape</name>
    <dbReference type="NCBI Taxonomy" id="3708"/>
    <lineage>
        <taxon>Eukaryota</taxon>
        <taxon>Viridiplantae</taxon>
        <taxon>Streptophyta</taxon>
        <taxon>Embryophyta</taxon>
        <taxon>Tracheophyta</taxon>
        <taxon>Spermatophyta</taxon>
        <taxon>Magnoliopsida</taxon>
        <taxon>eudicotyledons</taxon>
        <taxon>Gunneridae</taxon>
        <taxon>Pentapetalae</taxon>
        <taxon>rosids</taxon>
        <taxon>malvids</taxon>
        <taxon>Brassicales</taxon>
        <taxon>Brassicaceae</taxon>
        <taxon>Brassiceae</taxon>
        <taxon>Brassica</taxon>
    </lineage>
</organism>
<dbReference type="Gene3D" id="2.40.70.10">
    <property type="entry name" value="Acid Proteases"/>
    <property type="match status" value="6"/>
</dbReference>
<dbReference type="InterPro" id="IPR001461">
    <property type="entry name" value="Aspartic_peptidase_A1"/>
</dbReference>
<feature type="transmembrane region" description="Helical" evidence="2">
    <location>
        <begin position="104"/>
        <end position="121"/>
    </location>
</feature>
<evidence type="ECO:0000259" key="3">
    <source>
        <dbReference type="PROSITE" id="PS51767"/>
    </source>
</evidence>
<evidence type="ECO:0000313" key="4">
    <source>
        <dbReference type="EMBL" id="KAH0937183.1"/>
    </source>
</evidence>
<comment type="caution">
    <text evidence="4">The sequence shown here is derived from an EMBL/GenBank/DDBJ whole genome shotgun (WGS) entry which is preliminary data.</text>
</comment>
<sequence length="1350" mass="147460">MLINICVHLREHVMTFFMQCNIFPLDGKARQHEFFLRSAQLLEGTIRSVKNLLEKFHQSPSSNGRSLFIHLMDQKKKKNSLAKATHNPAENLKSWKWLDATKQVFALYFLGFIVTLLPYFICQVPCQHSPTNRSIMWATTSSSLPRVALHSPLLVACVVQLHCVGHCRIPGHVFRDLEWIDRRRACGLGLSLGGEFWRWLELLWAWKSAIYLYIAQYLLPITKHEPTQQFYTTLDIGTTVKSPLNLLLDLGTNLTWLNCHQLQSLTSLHTIACDSDSCKVIPGNGCNENSCLYQQPNPLGSENITGRVVQDAASFSTTDGGNLLSQVSLRIFTFSCAYNLQGVSPPVDGVLSLSPGSSSFTKQVTSDFNVIPKLALCLPSYGTGRFYVAGVYYIIPPFDNSTNQIPKTLTPMRTDSGDYLISVQSIYVDGTPLTLNPNLLLGGVGAKLSTVVPYTVLHTDIYNALAQSFTLKAEAMGISKVASVAPFKDCFDAQNVAGKDMTGPNVPKIEFGLPGKTGEVTWGFYGANTMVKASEMVMCLAFYDGGMNPNDWVVIGTHQLQEYLLEFDLSTSTSINIRHLLSNFITTTKKQTNKKRNMGGLMRLTVSLSMFAAITLTSQAQYLLPITKDEPTKQFYTTLDIDSAAKSPVNLLLDLQTSLTWLNCRKLKSLSLLRLVTCQSSTCKSIPGNGCDGNTCLYRQPTPLGVTPVVTTGRVVQDRATVSKASLPRFTFSCAEEKRIQGLAPQLAGVLGLSPGQFPFWRQVTSAFNIIPKFALCLPSSGTGHFYIGGVKGGNNRVPMTLTPLKNIGSGDYLLSVQSFYVGGSPLSLSPSLLEGGARLSTVVPYTVLQTDIYNALARSFTQKATKIGMFEAPGHAPFTDCFDEGASSRNKRGLKNVPVIEIGVPGRAGEVKWSFHGENTVVRVMETVICLAFVDGGKKPKESMVIGTHQLQDYMIDFDFSTTLMAFSVKKPNPSVFLLPLIKDKATSLYYTNLNLGNINHSPLTQSLAIDFGGGSAALLRCNTVVKSITYLSIRCNSAVCKQTKPDSFCFNKTNTCGKYVSTSFTEHPLNTLLGTDSVSFLTSKPNGVTNSVHSPLILSCPNNANALRLMPKVVNGTIGLGNSSFSLLSQLTSMHKNRRKLSLCLPSKPAGLGSLHIGGVSPYTNDVSKNLASTPLVIDQTTGGYFIDVMSIEIAGNVVPLGKKRRGNAMICTLAPYTVLQGFIYKALVSEFVREAKMLRVANVKPFNACFSSKGMGVSAAVPVIDLVVQGGAKWRINRWNLLVKVKRDVVCLGFLDGGVTMKTTEMVIGGFQMEDHLMELGLEASNKFSFSSSLLLKNTSCGQNRIV</sequence>
<feature type="domain" description="Peptidase A1" evidence="3">
    <location>
        <begin position="991"/>
        <end position="1334"/>
    </location>
</feature>
<protein>
    <recommendedName>
        <fullName evidence="3">Peptidase A1 domain-containing protein</fullName>
    </recommendedName>
</protein>
<name>A0ABQ8E6C7_BRANA</name>
<dbReference type="SUPFAM" id="SSF50630">
    <property type="entry name" value="Acid proteases"/>
    <property type="match status" value="3"/>
</dbReference>
<comment type="similarity">
    <text evidence="1">Belongs to the peptidase A1 family.</text>
</comment>
<dbReference type="Pfam" id="PF14541">
    <property type="entry name" value="TAXi_C"/>
    <property type="match status" value="3"/>
</dbReference>
<dbReference type="PANTHER" id="PTHR47965:SF2">
    <property type="entry name" value="PEPTIDASE A1 DOMAIN-CONTAINING PROTEIN"/>
    <property type="match status" value="1"/>
</dbReference>